<protein>
    <recommendedName>
        <fullName evidence="5">Ribosome maturation factor RimM</fullName>
    </recommendedName>
</protein>
<feature type="domain" description="RimM N-terminal" evidence="6">
    <location>
        <begin position="9"/>
        <end position="87"/>
    </location>
</feature>
<evidence type="ECO:0000256" key="4">
    <source>
        <dbReference type="ARBA" id="ARBA00023186"/>
    </source>
</evidence>
<dbReference type="InterPro" id="IPR009000">
    <property type="entry name" value="Transl_B-barrel_sf"/>
</dbReference>
<dbReference type="InterPro" id="IPR056792">
    <property type="entry name" value="PRC_RimM"/>
</dbReference>
<dbReference type="GO" id="GO:0005737">
    <property type="term" value="C:cytoplasm"/>
    <property type="evidence" value="ECO:0007669"/>
    <property type="project" value="UniProtKB-SubCell"/>
</dbReference>
<evidence type="ECO:0000259" key="7">
    <source>
        <dbReference type="Pfam" id="PF24986"/>
    </source>
</evidence>
<comment type="subunit">
    <text evidence="5">Binds ribosomal protein uS19.</text>
</comment>
<dbReference type="SUPFAM" id="SSF50447">
    <property type="entry name" value="Translation proteins"/>
    <property type="match status" value="1"/>
</dbReference>
<dbReference type="AlphaFoldDB" id="A0A212K177"/>
<dbReference type="PANTHER" id="PTHR33692">
    <property type="entry name" value="RIBOSOME MATURATION FACTOR RIMM"/>
    <property type="match status" value="1"/>
</dbReference>
<dbReference type="Gene3D" id="2.40.30.60">
    <property type="entry name" value="RimM"/>
    <property type="match status" value="1"/>
</dbReference>
<dbReference type="InterPro" id="IPR036976">
    <property type="entry name" value="RimM_N_sf"/>
</dbReference>
<proteinExistence type="inferred from homology"/>
<evidence type="ECO:0000256" key="1">
    <source>
        <dbReference type="ARBA" id="ARBA00022490"/>
    </source>
</evidence>
<keyword evidence="1 5" id="KW-0963">Cytoplasm</keyword>
<feature type="domain" description="Ribosome maturation factor RimM PRC barrel" evidence="7">
    <location>
        <begin position="101"/>
        <end position="168"/>
    </location>
</feature>
<keyword evidence="4 5" id="KW-0143">Chaperone</keyword>
<keyword evidence="3 5" id="KW-0698">rRNA processing</keyword>
<dbReference type="GO" id="GO:0043022">
    <property type="term" value="F:ribosome binding"/>
    <property type="evidence" value="ECO:0007669"/>
    <property type="project" value="InterPro"/>
</dbReference>
<evidence type="ECO:0000313" key="8">
    <source>
        <dbReference type="EMBL" id="SBW05474.1"/>
    </source>
</evidence>
<reference evidence="8" key="1">
    <citation type="submission" date="2016-04" db="EMBL/GenBank/DDBJ databases">
        <authorList>
            <person name="Evans L.H."/>
            <person name="Alamgir A."/>
            <person name="Owens N."/>
            <person name="Weber N.D."/>
            <person name="Virtaneva K."/>
            <person name="Barbian K."/>
            <person name="Babar A."/>
            <person name="Rosenke K."/>
        </authorList>
    </citation>
    <scope>NUCLEOTIDE SEQUENCE</scope>
    <source>
        <strain evidence="8">86</strain>
    </source>
</reference>
<dbReference type="PANTHER" id="PTHR33692:SF1">
    <property type="entry name" value="RIBOSOME MATURATION FACTOR RIMM"/>
    <property type="match status" value="1"/>
</dbReference>
<name>A0A212K177_9PROT</name>
<sequence length="180" mass="18443">MDDASRVCLGVIVGPQGIRGEVRIKAFTAEPEDVGAYGPVSDKAGARTFSLKVRGLAKGVVIAAVQGVADRNAAEALKGTELYVDRARLPAPEDEDTFYHADLIGLAAEDADGGPVGRVVAVFDHGAGDVIDIRGGDGKVITVPFTRAVVPVVDVSGGRIVVELPAGLVDDGAKPEGDEG</sequence>
<dbReference type="GO" id="GO:0006364">
    <property type="term" value="P:rRNA processing"/>
    <property type="evidence" value="ECO:0007669"/>
    <property type="project" value="UniProtKB-UniRule"/>
</dbReference>
<dbReference type="InterPro" id="IPR011961">
    <property type="entry name" value="RimM"/>
</dbReference>
<comment type="function">
    <text evidence="5">An accessory protein needed during the final step in the assembly of 30S ribosomal subunit, possibly for assembly of the head region. Essential for efficient processing of 16S rRNA. May be needed both before and after RbfA during the maturation of 16S rRNA. It has affinity for free ribosomal 30S subunits but not for 70S ribosomes.</text>
</comment>
<dbReference type="NCBIfam" id="TIGR02273">
    <property type="entry name" value="16S_RimM"/>
    <property type="match status" value="1"/>
</dbReference>
<gene>
    <name evidence="5 8" type="primary">rimM</name>
    <name evidence="8" type="ORF">KL86APRO_11984</name>
</gene>
<dbReference type="InterPro" id="IPR002676">
    <property type="entry name" value="RimM_N"/>
</dbReference>
<comment type="domain">
    <text evidence="5">The PRC barrel domain binds ribosomal protein uS19.</text>
</comment>
<dbReference type="GO" id="GO:0042274">
    <property type="term" value="P:ribosomal small subunit biogenesis"/>
    <property type="evidence" value="ECO:0007669"/>
    <property type="project" value="UniProtKB-UniRule"/>
</dbReference>
<organism evidence="8">
    <name type="scientific">uncultured Alphaproteobacteria bacterium</name>
    <dbReference type="NCBI Taxonomy" id="91750"/>
    <lineage>
        <taxon>Bacteria</taxon>
        <taxon>Pseudomonadati</taxon>
        <taxon>Pseudomonadota</taxon>
        <taxon>Alphaproteobacteria</taxon>
        <taxon>environmental samples</taxon>
    </lineage>
</organism>
<dbReference type="Pfam" id="PF24986">
    <property type="entry name" value="PRC_RimM"/>
    <property type="match status" value="1"/>
</dbReference>
<comment type="similarity">
    <text evidence="5">Belongs to the RimM family.</text>
</comment>
<evidence type="ECO:0000256" key="5">
    <source>
        <dbReference type="HAMAP-Rule" id="MF_00014"/>
    </source>
</evidence>
<keyword evidence="2 5" id="KW-0690">Ribosome biogenesis</keyword>
<accession>A0A212K177</accession>
<evidence type="ECO:0000256" key="3">
    <source>
        <dbReference type="ARBA" id="ARBA00022552"/>
    </source>
</evidence>
<dbReference type="Gene3D" id="2.30.30.240">
    <property type="entry name" value="PRC-barrel domain"/>
    <property type="match status" value="1"/>
</dbReference>
<evidence type="ECO:0000256" key="2">
    <source>
        <dbReference type="ARBA" id="ARBA00022517"/>
    </source>
</evidence>
<dbReference type="EMBL" id="FLUO01000001">
    <property type="protein sequence ID" value="SBW05474.1"/>
    <property type="molecule type" value="Genomic_DNA"/>
</dbReference>
<evidence type="ECO:0000259" key="6">
    <source>
        <dbReference type="Pfam" id="PF01782"/>
    </source>
</evidence>
<dbReference type="HAMAP" id="MF_00014">
    <property type="entry name" value="Ribosome_mat_RimM"/>
    <property type="match status" value="1"/>
</dbReference>
<comment type="subcellular location">
    <subcellularLocation>
        <location evidence="5">Cytoplasm</location>
    </subcellularLocation>
</comment>
<dbReference type="InterPro" id="IPR011033">
    <property type="entry name" value="PRC_barrel-like_sf"/>
</dbReference>
<dbReference type="Pfam" id="PF01782">
    <property type="entry name" value="RimM"/>
    <property type="match status" value="1"/>
</dbReference>
<dbReference type="GO" id="GO:0005840">
    <property type="term" value="C:ribosome"/>
    <property type="evidence" value="ECO:0007669"/>
    <property type="project" value="InterPro"/>
</dbReference>
<dbReference type="SUPFAM" id="SSF50346">
    <property type="entry name" value="PRC-barrel domain"/>
    <property type="match status" value="1"/>
</dbReference>